<keyword evidence="2" id="KW-1185">Reference proteome</keyword>
<evidence type="ECO:0000313" key="2">
    <source>
        <dbReference type="Proteomes" id="UP000054549"/>
    </source>
</evidence>
<accession>A0A0C2WM69</accession>
<dbReference type="Proteomes" id="UP000054549">
    <property type="component" value="Unassembled WGS sequence"/>
</dbReference>
<organism evidence="1 2">
    <name type="scientific">Amanita muscaria (strain Koide BX008)</name>
    <dbReference type="NCBI Taxonomy" id="946122"/>
    <lineage>
        <taxon>Eukaryota</taxon>
        <taxon>Fungi</taxon>
        <taxon>Dikarya</taxon>
        <taxon>Basidiomycota</taxon>
        <taxon>Agaricomycotina</taxon>
        <taxon>Agaricomycetes</taxon>
        <taxon>Agaricomycetidae</taxon>
        <taxon>Agaricales</taxon>
        <taxon>Pluteineae</taxon>
        <taxon>Amanitaceae</taxon>
        <taxon>Amanita</taxon>
    </lineage>
</organism>
<dbReference type="InParanoid" id="A0A0C2WM69"/>
<proteinExistence type="predicted"/>
<gene>
    <name evidence="1" type="ORF">M378DRAFT_171334</name>
</gene>
<sequence>MDVFRLSSSSSHSEIRSRTNPIAFLLLMWPSSCKVRIKPARVVVSTTSIGIDDMLHIIIAARPRK</sequence>
<reference evidence="1 2" key="1">
    <citation type="submission" date="2014-04" db="EMBL/GenBank/DDBJ databases">
        <title>Evolutionary Origins and Diversification of the Mycorrhizal Mutualists.</title>
        <authorList>
            <consortium name="DOE Joint Genome Institute"/>
            <consortium name="Mycorrhizal Genomics Consortium"/>
            <person name="Kohler A."/>
            <person name="Kuo A."/>
            <person name="Nagy L.G."/>
            <person name="Floudas D."/>
            <person name="Copeland A."/>
            <person name="Barry K.W."/>
            <person name="Cichocki N."/>
            <person name="Veneault-Fourrey C."/>
            <person name="LaButti K."/>
            <person name="Lindquist E.A."/>
            <person name="Lipzen A."/>
            <person name="Lundell T."/>
            <person name="Morin E."/>
            <person name="Murat C."/>
            <person name="Riley R."/>
            <person name="Ohm R."/>
            <person name="Sun H."/>
            <person name="Tunlid A."/>
            <person name="Henrissat B."/>
            <person name="Grigoriev I.V."/>
            <person name="Hibbett D.S."/>
            <person name="Martin F."/>
        </authorList>
    </citation>
    <scope>NUCLEOTIDE SEQUENCE [LARGE SCALE GENOMIC DNA]</scope>
    <source>
        <strain evidence="1 2">Koide BX008</strain>
    </source>
</reference>
<protein>
    <submittedName>
        <fullName evidence="1">Uncharacterized protein</fullName>
    </submittedName>
</protein>
<name>A0A0C2WM69_AMAMK</name>
<dbReference type="EMBL" id="KN818357">
    <property type="protein sequence ID" value="KIL57816.1"/>
    <property type="molecule type" value="Genomic_DNA"/>
</dbReference>
<dbReference type="HOGENOM" id="CLU_2849196_0_0_1"/>
<dbReference type="AlphaFoldDB" id="A0A0C2WM69"/>
<evidence type="ECO:0000313" key="1">
    <source>
        <dbReference type="EMBL" id="KIL57816.1"/>
    </source>
</evidence>